<keyword evidence="2 6" id="KW-0812">Transmembrane</keyword>
<protein>
    <submittedName>
        <fullName evidence="7">Uncharacterized protein</fullName>
    </submittedName>
</protein>
<dbReference type="InParanoid" id="A0A0D0A6V6"/>
<dbReference type="Proteomes" id="UP000054485">
    <property type="component" value="Unassembled WGS sequence"/>
</dbReference>
<feature type="compositionally biased region" description="Low complexity" evidence="5">
    <location>
        <begin position="12"/>
        <end position="29"/>
    </location>
</feature>
<evidence type="ECO:0000256" key="3">
    <source>
        <dbReference type="ARBA" id="ARBA00022989"/>
    </source>
</evidence>
<dbReference type="AlphaFoldDB" id="A0A0D0A6V6"/>
<evidence type="ECO:0000256" key="1">
    <source>
        <dbReference type="ARBA" id="ARBA00004167"/>
    </source>
</evidence>
<feature type="region of interest" description="Disordered" evidence="5">
    <location>
        <begin position="1"/>
        <end position="106"/>
    </location>
</feature>
<evidence type="ECO:0000313" key="8">
    <source>
        <dbReference type="Proteomes" id="UP000054485"/>
    </source>
</evidence>
<name>A0A0D0A6V6_9AGAM</name>
<dbReference type="HOGENOM" id="CLU_746341_0_0_1"/>
<sequence length="371" mass="38697">MARKISSTFPYPSTTDAASSPPSTTSTASSPPPPPTTTPSSTETPESPSATLASSTTTDTEITASSSTSNASESPYPTGASLTTSPTTVALSTTAPQSSAEPSSSSSSAAAAAASITSGNTTSSLTSSSTSNVNAGAIAGGAIGGAVALVLLILGLILCRRARSRKHIAPSSEFAETIKRGELPVLRLDCGVEIVPSAPRHHVPLPLRQDSYYASPALSDMKLPDGIGGSDEQSVRYSLEKPLQPLRYPGFQGSNESMTMGNAARRVSSIGSSQEFWSRDAGKFGTRKDYRSISPLPIDTNYTPLMQNTYPMEPSRAVDTLQDSYVDLWKLSVAPMTRAQPDSVRNGADTQPLPPLRPVRRSVDVGSGRKV</sequence>
<gene>
    <name evidence="7" type="ORF">CY34DRAFT_487154</name>
</gene>
<evidence type="ECO:0000256" key="6">
    <source>
        <dbReference type="SAM" id="Phobius"/>
    </source>
</evidence>
<keyword evidence="4 6" id="KW-0472">Membrane</keyword>
<dbReference type="OrthoDB" id="2692594at2759"/>
<dbReference type="PANTHER" id="PTHR15549">
    <property type="entry name" value="PAIRED IMMUNOGLOBULIN-LIKE TYPE 2 RECEPTOR"/>
    <property type="match status" value="1"/>
</dbReference>
<organism evidence="7 8">
    <name type="scientific">Suillus luteus UH-Slu-Lm8-n1</name>
    <dbReference type="NCBI Taxonomy" id="930992"/>
    <lineage>
        <taxon>Eukaryota</taxon>
        <taxon>Fungi</taxon>
        <taxon>Dikarya</taxon>
        <taxon>Basidiomycota</taxon>
        <taxon>Agaricomycotina</taxon>
        <taxon>Agaricomycetes</taxon>
        <taxon>Agaricomycetidae</taxon>
        <taxon>Boletales</taxon>
        <taxon>Suillineae</taxon>
        <taxon>Suillaceae</taxon>
        <taxon>Suillus</taxon>
    </lineage>
</organism>
<evidence type="ECO:0000256" key="2">
    <source>
        <dbReference type="ARBA" id="ARBA00022692"/>
    </source>
</evidence>
<dbReference type="InterPro" id="IPR051694">
    <property type="entry name" value="Immunoregulatory_rcpt-like"/>
</dbReference>
<feature type="region of interest" description="Disordered" evidence="5">
    <location>
        <begin position="340"/>
        <end position="371"/>
    </location>
</feature>
<proteinExistence type="predicted"/>
<feature type="transmembrane region" description="Helical" evidence="6">
    <location>
        <begin position="135"/>
        <end position="158"/>
    </location>
</feature>
<evidence type="ECO:0000313" key="7">
    <source>
        <dbReference type="EMBL" id="KIK45830.1"/>
    </source>
</evidence>
<dbReference type="GO" id="GO:0071944">
    <property type="term" value="C:cell periphery"/>
    <property type="evidence" value="ECO:0007669"/>
    <property type="project" value="UniProtKB-ARBA"/>
</dbReference>
<comment type="subcellular location">
    <subcellularLocation>
        <location evidence="1">Membrane</location>
        <topology evidence="1">Single-pass membrane protein</topology>
    </subcellularLocation>
</comment>
<reference evidence="8" key="2">
    <citation type="submission" date="2015-01" db="EMBL/GenBank/DDBJ databases">
        <title>Evolutionary Origins and Diversification of the Mycorrhizal Mutualists.</title>
        <authorList>
            <consortium name="DOE Joint Genome Institute"/>
            <consortium name="Mycorrhizal Genomics Consortium"/>
            <person name="Kohler A."/>
            <person name="Kuo A."/>
            <person name="Nagy L.G."/>
            <person name="Floudas D."/>
            <person name="Copeland A."/>
            <person name="Barry K.W."/>
            <person name="Cichocki N."/>
            <person name="Veneault-Fourrey C."/>
            <person name="LaButti K."/>
            <person name="Lindquist E.A."/>
            <person name="Lipzen A."/>
            <person name="Lundell T."/>
            <person name="Morin E."/>
            <person name="Murat C."/>
            <person name="Riley R."/>
            <person name="Ohm R."/>
            <person name="Sun H."/>
            <person name="Tunlid A."/>
            <person name="Henrissat B."/>
            <person name="Grigoriev I.V."/>
            <person name="Hibbett D.S."/>
            <person name="Martin F."/>
        </authorList>
    </citation>
    <scope>NUCLEOTIDE SEQUENCE [LARGE SCALE GENOMIC DNA]</scope>
    <source>
        <strain evidence="8">UH-Slu-Lm8-n1</strain>
    </source>
</reference>
<dbReference type="STRING" id="930992.A0A0D0A6V6"/>
<keyword evidence="8" id="KW-1185">Reference proteome</keyword>
<feature type="compositionally biased region" description="Low complexity" evidence="5">
    <location>
        <begin position="38"/>
        <end position="106"/>
    </location>
</feature>
<reference evidence="7 8" key="1">
    <citation type="submission" date="2014-04" db="EMBL/GenBank/DDBJ databases">
        <authorList>
            <consortium name="DOE Joint Genome Institute"/>
            <person name="Kuo A."/>
            <person name="Ruytinx J."/>
            <person name="Rineau F."/>
            <person name="Colpaert J."/>
            <person name="Kohler A."/>
            <person name="Nagy L.G."/>
            <person name="Floudas D."/>
            <person name="Copeland A."/>
            <person name="Barry K.W."/>
            <person name="Cichocki N."/>
            <person name="Veneault-Fourrey C."/>
            <person name="LaButti K."/>
            <person name="Lindquist E.A."/>
            <person name="Lipzen A."/>
            <person name="Lundell T."/>
            <person name="Morin E."/>
            <person name="Murat C."/>
            <person name="Sun H."/>
            <person name="Tunlid A."/>
            <person name="Henrissat B."/>
            <person name="Grigoriev I.V."/>
            <person name="Hibbett D.S."/>
            <person name="Martin F."/>
            <person name="Nordberg H.P."/>
            <person name="Cantor M.N."/>
            <person name="Hua S.X."/>
        </authorList>
    </citation>
    <scope>NUCLEOTIDE SEQUENCE [LARGE SCALE GENOMIC DNA]</scope>
    <source>
        <strain evidence="7 8">UH-Slu-Lm8-n1</strain>
    </source>
</reference>
<feature type="compositionally biased region" description="Polar residues" evidence="5">
    <location>
        <begin position="1"/>
        <end position="11"/>
    </location>
</feature>
<evidence type="ECO:0000256" key="4">
    <source>
        <dbReference type="ARBA" id="ARBA00023136"/>
    </source>
</evidence>
<dbReference type="GO" id="GO:0016020">
    <property type="term" value="C:membrane"/>
    <property type="evidence" value="ECO:0007669"/>
    <property type="project" value="UniProtKB-SubCell"/>
</dbReference>
<dbReference type="EMBL" id="KN835167">
    <property type="protein sequence ID" value="KIK45830.1"/>
    <property type="molecule type" value="Genomic_DNA"/>
</dbReference>
<evidence type="ECO:0000256" key="5">
    <source>
        <dbReference type="SAM" id="MobiDB-lite"/>
    </source>
</evidence>
<accession>A0A0D0A6V6</accession>
<keyword evidence="3 6" id="KW-1133">Transmembrane helix</keyword>